<reference evidence="1 2" key="1">
    <citation type="journal article" date="2011" name="Nat. Biotechnol.">
        <title>Comparative genomic analysis of the thermophilic biomass-degrading fungi Myceliophthora thermophila and Thielavia terrestris.</title>
        <authorList>
            <person name="Berka R.M."/>
            <person name="Grigoriev I.V."/>
            <person name="Otillar R."/>
            <person name="Salamov A."/>
            <person name="Grimwood J."/>
            <person name="Reid I."/>
            <person name="Ishmael N."/>
            <person name="John T."/>
            <person name="Darmond C."/>
            <person name="Moisan M.-C."/>
            <person name="Henrissat B."/>
            <person name="Coutinho P.M."/>
            <person name="Lombard V."/>
            <person name="Natvig D.O."/>
            <person name="Lindquist E."/>
            <person name="Schmutz J."/>
            <person name="Lucas S."/>
            <person name="Harris P."/>
            <person name="Powlowski J."/>
            <person name="Bellemare A."/>
            <person name="Taylor D."/>
            <person name="Butler G."/>
            <person name="de Vries R.P."/>
            <person name="Allijn I.E."/>
            <person name="van den Brink J."/>
            <person name="Ushinsky S."/>
            <person name="Storms R."/>
            <person name="Powell A.J."/>
            <person name="Paulsen I.T."/>
            <person name="Elbourne L.D.H."/>
            <person name="Baker S.E."/>
            <person name="Magnuson J."/>
            <person name="LaBoissiere S."/>
            <person name="Clutterbuck A.J."/>
            <person name="Martinez D."/>
            <person name="Wogulis M."/>
            <person name="de Leon A.L."/>
            <person name="Rey M.W."/>
            <person name="Tsang A."/>
        </authorList>
    </citation>
    <scope>NUCLEOTIDE SEQUENCE [LARGE SCALE GENOMIC DNA]</scope>
    <source>
        <strain evidence="2">ATCC 38088 / NRRL 8126</strain>
    </source>
</reference>
<evidence type="ECO:0000313" key="2">
    <source>
        <dbReference type="Proteomes" id="UP000008181"/>
    </source>
</evidence>
<dbReference type="AlphaFoldDB" id="G2R5F9"/>
<dbReference type="HOGENOM" id="CLU_1305634_0_0_1"/>
<dbReference type="OrthoDB" id="288590at2759"/>
<keyword evidence="2" id="KW-1185">Reference proteome</keyword>
<protein>
    <submittedName>
        <fullName evidence="1">Uncharacterized protein</fullName>
    </submittedName>
</protein>
<accession>G2R5F9</accession>
<gene>
    <name evidence="1" type="ORF">THITE_2129349</name>
</gene>
<name>G2R5F9_THETT</name>
<dbReference type="KEGG" id="ttt:THITE_2129349"/>
<organism evidence="1 2">
    <name type="scientific">Thermothielavioides terrestris (strain ATCC 38088 / NRRL 8126)</name>
    <name type="common">Thielavia terrestris</name>
    <dbReference type="NCBI Taxonomy" id="578455"/>
    <lineage>
        <taxon>Eukaryota</taxon>
        <taxon>Fungi</taxon>
        <taxon>Dikarya</taxon>
        <taxon>Ascomycota</taxon>
        <taxon>Pezizomycotina</taxon>
        <taxon>Sordariomycetes</taxon>
        <taxon>Sordariomycetidae</taxon>
        <taxon>Sordariales</taxon>
        <taxon>Chaetomiaceae</taxon>
        <taxon>Thermothielavioides</taxon>
        <taxon>Thermothielavioides terrestris</taxon>
    </lineage>
</organism>
<dbReference type="EMBL" id="CP003011">
    <property type="protein sequence ID" value="AEO67450.1"/>
    <property type="molecule type" value="Genomic_DNA"/>
</dbReference>
<dbReference type="Proteomes" id="UP000008181">
    <property type="component" value="Chromosome 3"/>
</dbReference>
<dbReference type="RefSeq" id="XP_003653786.1">
    <property type="nucleotide sequence ID" value="XM_003653738.1"/>
</dbReference>
<proteinExistence type="predicted"/>
<evidence type="ECO:0000313" key="1">
    <source>
        <dbReference type="EMBL" id="AEO67450.1"/>
    </source>
</evidence>
<dbReference type="GeneID" id="11516361"/>
<sequence length="211" mass="23158">MVKAPPVSYQRLFTATSVPATDPLGRARPGLVGPNWFPGVAGGHSRDVPASRVLLRIVAASVPRGPDVFDGFTGCHLVVFLSSEHHPPARTPVWAVARTPILRRSPKLLVQDRLGGLQVQHGDASIARRRRIVTDASHGAWRRARPSTAWWRPSPAFCFNGITDHRIVPLDGMRADDGKITPMRKHTQRGRPLHVMTTSLKKEEAYGGGLR</sequence>